<name>T1AC37_9ZZZZ</name>
<organism evidence="1">
    <name type="scientific">mine drainage metagenome</name>
    <dbReference type="NCBI Taxonomy" id="410659"/>
    <lineage>
        <taxon>unclassified sequences</taxon>
        <taxon>metagenomes</taxon>
        <taxon>ecological metagenomes</taxon>
    </lineage>
</organism>
<reference evidence="1" key="2">
    <citation type="journal article" date="2014" name="ISME J.">
        <title>Microbial stratification in low pH oxic and suboxic macroscopic growths along an acid mine drainage.</title>
        <authorList>
            <person name="Mendez-Garcia C."/>
            <person name="Mesa V."/>
            <person name="Sprenger R.R."/>
            <person name="Richter M."/>
            <person name="Diez M.S."/>
            <person name="Solano J."/>
            <person name="Bargiela R."/>
            <person name="Golyshina O.V."/>
            <person name="Manteca A."/>
            <person name="Ramos J.L."/>
            <person name="Gallego J.R."/>
            <person name="Llorente I."/>
            <person name="Martins Dos Santos V.A."/>
            <person name="Jensen O.N."/>
            <person name="Pelaez A.I."/>
            <person name="Sanchez J."/>
            <person name="Ferrer M."/>
        </authorList>
    </citation>
    <scope>NUCLEOTIDE SEQUENCE</scope>
</reference>
<comment type="caution">
    <text evidence="1">The sequence shown here is derived from an EMBL/GenBank/DDBJ whole genome shotgun (WGS) entry which is preliminary data.</text>
</comment>
<dbReference type="SUPFAM" id="SSF46689">
    <property type="entry name" value="Homeodomain-like"/>
    <property type="match status" value="1"/>
</dbReference>
<dbReference type="Pfam" id="PF13384">
    <property type="entry name" value="HTH_23"/>
    <property type="match status" value="1"/>
</dbReference>
<reference evidence="1" key="1">
    <citation type="submission" date="2013-08" db="EMBL/GenBank/DDBJ databases">
        <authorList>
            <person name="Mendez C."/>
            <person name="Richter M."/>
            <person name="Ferrer M."/>
            <person name="Sanchez J."/>
        </authorList>
    </citation>
    <scope>NUCLEOTIDE SEQUENCE</scope>
</reference>
<protein>
    <submittedName>
        <fullName evidence="1">Transposase</fullName>
    </submittedName>
</protein>
<gene>
    <name evidence="1" type="ORF">B2A_06096</name>
</gene>
<evidence type="ECO:0000313" key="1">
    <source>
        <dbReference type="EMBL" id="EQD54173.1"/>
    </source>
</evidence>
<sequence length="180" mass="20165">MRHFDFSDDVLEEIQRDRFKHPTRLVQERMEILWLKAHGISHAQIAELSCAARSTVQRTLDLYANGGLEAVRRVPRRVPASALVAHRATLAAEFEARPPQTLAEARERIARLTNIYRSRTQVWEFLRKELGLHCRKVAAIPLPPKRTAPEHAATQAAFLKDGVGAAFGRGASRSALGLLC</sequence>
<dbReference type="InterPro" id="IPR009057">
    <property type="entry name" value="Homeodomain-like_sf"/>
</dbReference>
<proteinExistence type="predicted"/>
<dbReference type="AlphaFoldDB" id="T1AC37"/>
<accession>T1AC37</accession>
<dbReference type="EMBL" id="AUZZ01004282">
    <property type="protein sequence ID" value="EQD54173.1"/>
    <property type="molecule type" value="Genomic_DNA"/>
</dbReference>